<sequence>MSLTPTIILTIFLSLTASTIRPLPKHNLSNTKHTLILIFIISTIPLNALLNNNDELTITLFPLIITPTENINISFTLDTLSLTFIPVALFIT</sequence>
<dbReference type="EMBL" id="GDAY02001530">
    <property type="protein sequence ID" value="JAV49897.1"/>
    <property type="molecule type" value="Transcribed_RNA"/>
</dbReference>
<evidence type="ECO:0000313" key="1">
    <source>
        <dbReference type="EMBL" id="JAV49897.1"/>
    </source>
</evidence>
<protein>
    <submittedName>
        <fullName evidence="1">NADH dehydrogenase subunit 5</fullName>
    </submittedName>
</protein>
<proteinExistence type="predicted"/>
<name>A0A1W7RFH4_AGKCO</name>
<dbReference type="AlphaFoldDB" id="A0A1W7RFH4"/>
<reference evidence="1" key="1">
    <citation type="journal article" date="2015" name="G3 (Bethesda)">
        <title>Post-transcriptional mechanisms contribute little to phenotypic variation in snake venoms.</title>
        <authorList>
            <person name="Rokyta D.R."/>
            <person name="Margres M.J."/>
            <person name="Calvin K."/>
        </authorList>
    </citation>
    <scope>NUCLEOTIDE SEQUENCE</scope>
    <source>
        <strain evidence="1">KW1091</strain>
        <tissue evidence="1">Venom gland</tissue>
    </source>
</reference>
<accession>A0A1W7RFH4</accession>
<organism evidence="1">
    <name type="scientific">Agkistrodon contortrix contortrix</name>
    <name type="common">Southern copperhead</name>
    <dbReference type="NCBI Taxonomy" id="8713"/>
    <lineage>
        <taxon>Eukaryota</taxon>
        <taxon>Metazoa</taxon>
        <taxon>Chordata</taxon>
        <taxon>Craniata</taxon>
        <taxon>Vertebrata</taxon>
        <taxon>Euteleostomi</taxon>
        <taxon>Lepidosauria</taxon>
        <taxon>Squamata</taxon>
        <taxon>Bifurcata</taxon>
        <taxon>Unidentata</taxon>
        <taxon>Episquamata</taxon>
        <taxon>Toxicofera</taxon>
        <taxon>Serpentes</taxon>
        <taxon>Colubroidea</taxon>
        <taxon>Viperidae</taxon>
        <taxon>Crotalinae</taxon>
        <taxon>Agkistrodon</taxon>
    </lineage>
</organism>
<reference evidence="1" key="2">
    <citation type="submission" date="2017-04" db="EMBL/GenBank/DDBJ databases">
        <title>Venomic assessment of a copperhead snake (Agkistrodon contortrix) produced by parthenogenesis.</title>
        <authorList>
            <person name="Calvete J.J."/>
            <person name="Casewell N."/>
            <person name="Wuster W."/>
            <person name="Rokyta D.R."/>
            <person name="Storey D."/>
            <person name="Smith C.S."/>
            <person name="Schuett G.W."/>
            <person name="Booth W."/>
        </authorList>
    </citation>
    <scope>NUCLEOTIDE SEQUENCE</scope>
    <source>
        <strain evidence="1">KW1091</strain>
        <tissue evidence="1">Venom gland</tissue>
    </source>
</reference>